<dbReference type="GO" id="GO:0043546">
    <property type="term" value="F:molybdopterin cofactor binding"/>
    <property type="evidence" value="ECO:0007669"/>
    <property type="project" value="InterPro"/>
</dbReference>
<dbReference type="Proteomes" id="UP000199412">
    <property type="component" value="Unassembled WGS sequence"/>
</dbReference>
<dbReference type="OrthoDB" id="9759518at2"/>
<dbReference type="Pfam" id="PF01568">
    <property type="entry name" value="Molydop_binding"/>
    <property type="match status" value="1"/>
</dbReference>
<evidence type="ECO:0000256" key="7">
    <source>
        <dbReference type="ARBA" id="ARBA00023014"/>
    </source>
</evidence>
<keyword evidence="4" id="KW-0479">Metal-binding</keyword>
<dbReference type="SUPFAM" id="SSF53706">
    <property type="entry name" value="Formate dehydrogenase/DMSO reductase, domains 1-3"/>
    <property type="match status" value="1"/>
</dbReference>
<keyword evidence="5" id="KW-0560">Oxidoreductase</keyword>
<dbReference type="Gene3D" id="2.20.25.90">
    <property type="entry name" value="ADC-like domains"/>
    <property type="match status" value="1"/>
</dbReference>
<dbReference type="AlphaFoldDB" id="A0A1G7H641"/>
<dbReference type="Gene3D" id="3.40.228.10">
    <property type="entry name" value="Dimethylsulfoxide Reductase, domain 2"/>
    <property type="match status" value="1"/>
</dbReference>
<evidence type="ECO:0000256" key="5">
    <source>
        <dbReference type="ARBA" id="ARBA00023002"/>
    </source>
</evidence>
<evidence type="ECO:0000313" key="10">
    <source>
        <dbReference type="Proteomes" id="UP000199412"/>
    </source>
</evidence>
<dbReference type="STRING" id="69960.SAMN05421720_11819"/>
<accession>A0A1G7H641</accession>
<dbReference type="SMART" id="SM00926">
    <property type="entry name" value="Molybdop_Fe4S4"/>
    <property type="match status" value="1"/>
</dbReference>
<dbReference type="Pfam" id="PF04879">
    <property type="entry name" value="Molybdop_Fe4S4"/>
    <property type="match status" value="1"/>
</dbReference>
<dbReference type="PROSITE" id="PS51669">
    <property type="entry name" value="4FE4S_MOW_BIS_MGD"/>
    <property type="match status" value="1"/>
</dbReference>
<dbReference type="InterPro" id="IPR006656">
    <property type="entry name" value="Mopterin_OxRdtase"/>
</dbReference>
<dbReference type="Pfam" id="PF00384">
    <property type="entry name" value="Molybdopterin"/>
    <property type="match status" value="1"/>
</dbReference>
<keyword evidence="10" id="KW-1185">Reference proteome</keyword>
<dbReference type="Gene3D" id="2.40.40.20">
    <property type="match status" value="1"/>
</dbReference>
<keyword evidence="6" id="KW-0408">Iron</keyword>
<dbReference type="InterPro" id="IPR006657">
    <property type="entry name" value="MoPterin_dinucl-bd_dom"/>
</dbReference>
<gene>
    <name evidence="9" type="ORF">SAMN05421720_11819</name>
</gene>
<dbReference type="InterPro" id="IPR006655">
    <property type="entry name" value="Mopterin_OxRdtase_prok_CS"/>
</dbReference>
<keyword evidence="3" id="KW-0500">Molybdenum</keyword>
<dbReference type="EMBL" id="FNAP01000018">
    <property type="protein sequence ID" value="SDE95898.1"/>
    <property type="molecule type" value="Genomic_DNA"/>
</dbReference>
<feature type="domain" description="4Fe-4S Mo/W bis-MGD-type" evidence="8">
    <location>
        <begin position="3"/>
        <end position="61"/>
    </location>
</feature>
<proteinExistence type="inferred from homology"/>
<dbReference type="Gene3D" id="3.30.2070.10">
    <property type="entry name" value="Formate dehydrogenase/DMSO reductase"/>
    <property type="match status" value="1"/>
</dbReference>
<dbReference type="InterPro" id="IPR006963">
    <property type="entry name" value="Mopterin_OxRdtase_4Fe-4S_dom"/>
</dbReference>
<organism evidence="9 10">
    <name type="scientific">Rhodospira trueperi</name>
    <dbReference type="NCBI Taxonomy" id="69960"/>
    <lineage>
        <taxon>Bacteria</taxon>
        <taxon>Pseudomonadati</taxon>
        <taxon>Pseudomonadota</taxon>
        <taxon>Alphaproteobacteria</taxon>
        <taxon>Rhodospirillales</taxon>
        <taxon>Rhodospirillaceae</taxon>
        <taxon>Rhodospira</taxon>
    </lineage>
</organism>
<evidence type="ECO:0000256" key="3">
    <source>
        <dbReference type="ARBA" id="ARBA00022505"/>
    </source>
</evidence>
<dbReference type="GO" id="GO:0016491">
    <property type="term" value="F:oxidoreductase activity"/>
    <property type="evidence" value="ECO:0007669"/>
    <property type="project" value="UniProtKB-KW"/>
</dbReference>
<dbReference type="CDD" id="cd02766">
    <property type="entry name" value="MopB_3"/>
    <property type="match status" value="1"/>
</dbReference>
<dbReference type="PROSITE" id="PS00490">
    <property type="entry name" value="MOLYBDOPTERIN_PROK_2"/>
    <property type="match status" value="1"/>
</dbReference>
<evidence type="ECO:0000256" key="2">
    <source>
        <dbReference type="ARBA" id="ARBA00010312"/>
    </source>
</evidence>
<reference evidence="9 10" key="1">
    <citation type="submission" date="2016-10" db="EMBL/GenBank/DDBJ databases">
        <authorList>
            <person name="de Groot N.N."/>
        </authorList>
    </citation>
    <scope>NUCLEOTIDE SEQUENCE [LARGE SCALE GENOMIC DNA]</scope>
    <source>
        <strain evidence="9 10">ATCC 700224</strain>
    </source>
</reference>
<sequence length="700" mass="75693">MAVEIVRSTCPHDCPSACALEVERLAPDRVGRVHGSRANPYTDGVICAKVARYAERVHNPDRLTTPLLRDGPKGSGRFKAIGWDEALDRVAEAFDAARRRHGPQAIWPYHYGGTMGLVQRDGIERLRALLGTSLQDSTFCIALADAGWKAGVGHKWGVDPREMMDSEVIVLWGLNAVHTQVNVMTWVAKARKARNARVVVIDPYRTATAEKADLHLMPRPGTDAALACAVMHVLFRDGFADRAYLARQTDDPDALEVHLYDRTPEWAAGITGIPAVEIETFARLYGGTKRAYLRLGYGFTRQRNGAAAMHAVSCLPAVTGAWAHRGGGALYSMSGLFPVDTGLITADNHRDGTQRWLDQSRIGEILTGGREALLGGPPVTAMLIQNTNPMVVAPDSARVAKGFAREDVFVCVHEQIMTETARMADVVLPATTFLEHDDLYKAGGHTFLGVGLKVLEPPGEARCNHDVLRGLMARLDAPAHVANEMDARELVEETLRLSGLPPADEIAAQGGVDCAASFAKHHFEDGFGHPDGRFRFHGAWRGAQAGVMPDLPDQLDVIEAPDDEHPFRLVTAPARNFLNTSFNETPTGRRLEDRPTVMVPPDDADRLGLTDGDPVCVGNRRGQVTVRLRRLPGLNPGTLVVESLWSNDAFPEGVGINALVGADPGPPNGGAAYHDCAVWLRPASAGTPAAPPLFQEAVSP</sequence>
<evidence type="ECO:0000256" key="4">
    <source>
        <dbReference type="ARBA" id="ARBA00022723"/>
    </source>
</evidence>
<keyword evidence="7" id="KW-0411">Iron-sulfur</keyword>
<dbReference type="InterPro" id="IPR009010">
    <property type="entry name" value="Asp_de-COase-like_dom_sf"/>
</dbReference>
<evidence type="ECO:0000259" key="8">
    <source>
        <dbReference type="PROSITE" id="PS51669"/>
    </source>
</evidence>
<evidence type="ECO:0000313" key="9">
    <source>
        <dbReference type="EMBL" id="SDE95898.1"/>
    </source>
</evidence>
<dbReference type="PANTHER" id="PTHR43742">
    <property type="entry name" value="TRIMETHYLAMINE-N-OXIDE REDUCTASE"/>
    <property type="match status" value="1"/>
</dbReference>
<dbReference type="SUPFAM" id="SSF50692">
    <property type="entry name" value="ADC-like"/>
    <property type="match status" value="1"/>
</dbReference>
<comment type="similarity">
    <text evidence="2">Belongs to the prokaryotic molybdopterin-containing oxidoreductase family.</text>
</comment>
<evidence type="ECO:0000256" key="1">
    <source>
        <dbReference type="ARBA" id="ARBA00001942"/>
    </source>
</evidence>
<dbReference type="GO" id="GO:0046872">
    <property type="term" value="F:metal ion binding"/>
    <property type="evidence" value="ECO:0007669"/>
    <property type="project" value="UniProtKB-KW"/>
</dbReference>
<comment type="cofactor">
    <cofactor evidence="1">
        <name>Mo-bis(molybdopterin guanine dinucleotide)</name>
        <dbReference type="ChEBI" id="CHEBI:60539"/>
    </cofactor>
</comment>
<protein>
    <submittedName>
        <fullName evidence="9">Anaerobic selenocysteine-containing dehydrogenase</fullName>
    </submittedName>
</protein>
<evidence type="ECO:0000256" key="6">
    <source>
        <dbReference type="ARBA" id="ARBA00023004"/>
    </source>
</evidence>
<dbReference type="GO" id="GO:0051536">
    <property type="term" value="F:iron-sulfur cluster binding"/>
    <property type="evidence" value="ECO:0007669"/>
    <property type="project" value="UniProtKB-KW"/>
</dbReference>
<name>A0A1G7H641_9PROT</name>
<dbReference type="Gene3D" id="3.40.50.740">
    <property type="match status" value="1"/>
</dbReference>
<dbReference type="PANTHER" id="PTHR43742:SF6">
    <property type="entry name" value="OXIDOREDUCTASE YYAE-RELATED"/>
    <property type="match status" value="1"/>
</dbReference>
<dbReference type="RefSeq" id="WP_092787893.1">
    <property type="nucleotide sequence ID" value="NZ_FNAP01000018.1"/>
</dbReference>
<dbReference type="InterPro" id="IPR050612">
    <property type="entry name" value="Prok_Mopterin_Oxidored"/>
</dbReference>